<dbReference type="Proteomes" id="UP000500767">
    <property type="component" value="Chromosome"/>
</dbReference>
<accession>A0A6M8HTS8</accession>
<evidence type="ECO:0000313" key="1">
    <source>
        <dbReference type="EMBL" id="QKE91929.1"/>
    </source>
</evidence>
<protein>
    <submittedName>
        <fullName evidence="1">Uncharacterized protein</fullName>
    </submittedName>
</protein>
<organism evidence="1 2">
    <name type="scientific">Lichenicola cladoniae</name>
    <dbReference type="NCBI Taxonomy" id="1484109"/>
    <lineage>
        <taxon>Bacteria</taxon>
        <taxon>Pseudomonadati</taxon>
        <taxon>Pseudomonadota</taxon>
        <taxon>Alphaproteobacteria</taxon>
        <taxon>Acetobacterales</taxon>
        <taxon>Acetobacteraceae</taxon>
        <taxon>Lichenicola</taxon>
    </lineage>
</organism>
<proteinExistence type="predicted"/>
<evidence type="ECO:0000313" key="2">
    <source>
        <dbReference type="Proteomes" id="UP000500767"/>
    </source>
</evidence>
<name>A0A6M8HTS8_9PROT</name>
<gene>
    <name evidence="1" type="ORF">HN018_19520</name>
</gene>
<keyword evidence="2" id="KW-1185">Reference proteome</keyword>
<reference evidence="1 2" key="1">
    <citation type="journal article" date="2014" name="World J. Microbiol. Biotechnol.">
        <title>Biodiversity and physiological characteristics of Antarctic and Arctic lichens-associated bacteria.</title>
        <authorList>
            <person name="Lee Y.M."/>
            <person name="Kim E.H."/>
            <person name="Lee H.K."/>
            <person name="Hong S.G."/>
        </authorList>
    </citation>
    <scope>NUCLEOTIDE SEQUENCE [LARGE SCALE GENOMIC DNA]</scope>
    <source>
        <strain evidence="1 2">PAMC 26569</strain>
    </source>
</reference>
<dbReference type="EMBL" id="CP053708">
    <property type="protein sequence ID" value="QKE91929.1"/>
    <property type="molecule type" value="Genomic_DNA"/>
</dbReference>
<sequence>MLQFFMRWRNLSGSVFGQPDADASHKPEMFQAAYEDGFTAGAMMGSKAEALARVGGARAAFLRGFEDGKALYENSW</sequence>
<dbReference type="RefSeq" id="WP_171833611.1">
    <property type="nucleotide sequence ID" value="NZ_CP053708.1"/>
</dbReference>
<dbReference type="KEGG" id="lck:HN018_19520"/>
<dbReference type="AlphaFoldDB" id="A0A6M8HTS8"/>